<organism evidence="1 2">
    <name type="scientific">Astyanax mexicanus</name>
    <name type="common">Blind cave fish</name>
    <name type="synonym">Astyanax fasciatus mexicanus</name>
    <dbReference type="NCBI Taxonomy" id="7994"/>
    <lineage>
        <taxon>Eukaryota</taxon>
        <taxon>Metazoa</taxon>
        <taxon>Chordata</taxon>
        <taxon>Craniata</taxon>
        <taxon>Vertebrata</taxon>
        <taxon>Euteleostomi</taxon>
        <taxon>Actinopterygii</taxon>
        <taxon>Neopterygii</taxon>
        <taxon>Teleostei</taxon>
        <taxon>Ostariophysi</taxon>
        <taxon>Characiformes</taxon>
        <taxon>Characoidei</taxon>
        <taxon>Acestrorhamphidae</taxon>
        <taxon>Acestrorhamphinae</taxon>
        <taxon>Astyanax</taxon>
    </lineage>
</organism>
<evidence type="ECO:0000313" key="1">
    <source>
        <dbReference type="Ensembl" id="ENSAMXP00000028534.1"/>
    </source>
</evidence>
<dbReference type="GeneTree" id="ENSGT00980000201980"/>
<dbReference type="Bgee" id="ENSAMXG00000031061">
    <property type="expression patterns" value="Expressed in embryo and 3 other cell types or tissues"/>
</dbReference>
<reference evidence="1" key="3">
    <citation type="submission" date="2025-08" db="UniProtKB">
        <authorList>
            <consortium name="Ensembl"/>
        </authorList>
    </citation>
    <scope>IDENTIFICATION</scope>
</reference>
<proteinExistence type="predicted"/>
<reference evidence="2" key="1">
    <citation type="submission" date="2013-03" db="EMBL/GenBank/DDBJ databases">
        <authorList>
            <person name="Jeffery W."/>
            <person name="Warren W."/>
            <person name="Wilson R.K."/>
        </authorList>
    </citation>
    <scope>NUCLEOTIDE SEQUENCE</scope>
    <source>
        <strain evidence="2">female</strain>
    </source>
</reference>
<dbReference type="AlphaFoldDB" id="A0A3B1IH09"/>
<dbReference type="Ensembl" id="ENSAMXT00000051788.1">
    <property type="protein sequence ID" value="ENSAMXP00000028534.1"/>
    <property type="gene ID" value="ENSAMXG00000031061.1"/>
</dbReference>
<protein>
    <submittedName>
        <fullName evidence="1">Uncharacterized protein</fullName>
    </submittedName>
</protein>
<keyword evidence="2" id="KW-1185">Reference proteome</keyword>
<evidence type="ECO:0000313" key="2">
    <source>
        <dbReference type="Proteomes" id="UP000018467"/>
    </source>
</evidence>
<name>A0A3B1IH09_ASTMX</name>
<dbReference type="Proteomes" id="UP000018467">
    <property type="component" value="Unassembled WGS sequence"/>
</dbReference>
<reference evidence="2" key="2">
    <citation type="journal article" date="2014" name="Nat. Commun.">
        <title>The cavefish genome reveals candidate genes for eye loss.</title>
        <authorList>
            <person name="McGaugh S.E."/>
            <person name="Gross J.B."/>
            <person name="Aken B."/>
            <person name="Blin M."/>
            <person name="Borowsky R."/>
            <person name="Chalopin D."/>
            <person name="Hinaux H."/>
            <person name="Jeffery W.R."/>
            <person name="Keene A."/>
            <person name="Ma L."/>
            <person name="Minx P."/>
            <person name="Murphy D."/>
            <person name="O'Quin K.E."/>
            <person name="Retaux S."/>
            <person name="Rohner N."/>
            <person name="Searle S.M."/>
            <person name="Stahl B.A."/>
            <person name="Tabin C."/>
            <person name="Volff J.N."/>
            <person name="Yoshizawa M."/>
            <person name="Warren W.C."/>
        </authorList>
    </citation>
    <scope>NUCLEOTIDE SEQUENCE [LARGE SCALE GENOMIC DNA]</scope>
    <source>
        <strain evidence="2">female</strain>
    </source>
</reference>
<sequence>LSCTQRYKSLSQETHPEVVGIHVQFLGVQNTELSVGRLDVVHVLHSSIQTVEDNCTVSGNLGVSHDGSGVVQVSKIAEVPLGPGLIPCQGIVSNGFVIHLGKDVLDGSALEIGPLNHGADFEVSTCPVEEESCKLSVLSHTLYIRTCAPPKPQGFVSKDMGWVSWWVG</sequence>
<accession>A0A3B1IH09</accession>
<dbReference type="InParanoid" id="A0A3B1IH09"/>
<reference evidence="1" key="4">
    <citation type="submission" date="2025-09" db="UniProtKB">
        <authorList>
            <consortium name="Ensembl"/>
        </authorList>
    </citation>
    <scope>IDENTIFICATION</scope>
</reference>